<accession>A0A2H3BF48</accession>
<evidence type="ECO:0000313" key="2">
    <source>
        <dbReference type="Proteomes" id="UP000218334"/>
    </source>
</evidence>
<protein>
    <submittedName>
        <fullName evidence="1">Uncharacterized protein</fullName>
    </submittedName>
</protein>
<evidence type="ECO:0000313" key="1">
    <source>
        <dbReference type="EMBL" id="PBK69469.1"/>
    </source>
</evidence>
<name>A0A2H3BF48_9AGAR</name>
<organism evidence="1 2">
    <name type="scientific">Armillaria solidipes</name>
    <dbReference type="NCBI Taxonomy" id="1076256"/>
    <lineage>
        <taxon>Eukaryota</taxon>
        <taxon>Fungi</taxon>
        <taxon>Dikarya</taxon>
        <taxon>Basidiomycota</taxon>
        <taxon>Agaricomycotina</taxon>
        <taxon>Agaricomycetes</taxon>
        <taxon>Agaricomycetidae</taxon>
        <taxon>Agaricales</taxon>
        <taxon>Marasmiineae</taxon>
        <taxon>Physalacriaceae</taxon>
        <taxon>Armillaria</taxon>
    </lineage>
</organism>
<dbReference type="Proteomes" id="UP000218334">
    <property type="component" value="Unassembled WGS sequence"/>
</dbReference>
<reference evidence="2" key="1">
    <citation type="journal article" date="2017" name="Nat. Ecol. Evol.">
        <title>Genome expansion and lineage-specific genetic innovations in the forest pathogenic fungi Armillaria.</title>
        <authorList>
            <person name="Sipos G."/>
            <person name="Prasanna A.N."/>
            <person name="Walter M.C."/>
            <person name="O'Connor E."/>
            <person name="Balint B."/>
            <person name="Krizsan K."/>
            <person name="Kiss B."/>
            <person name="Hess J."/>
            <person name="Varga T."/>
            <person name="Slot J."/>
            <person name="Riley R."/>
            <person name="Boka B."/>
            <person name="Rigling D."/>
            <person name="Barry K."/>
            <person name="Lee J."/>
            <person name="Mihaltcheva S."/>
            <person name="LaButti K."/>
            <person name="Lipzen A."/>
            <person name="Waldron R."/>
            <person name="Moloney N.M."/>
            <person name="Sperisen C."/>
            <person name="Kredics L."/>
            <person name="Vagvoelgyi C."/>
            <person name="Patrignani A."/>
            <person name="Fitzpatrick D."/>
            <person name="Nagy I."/>
            <person name="Doyle S."/>
            <person name="Anderson J.B."/>
            <person name="Grigoriev I.V."/>
            <person name="Gueldener U."/>
            <person name="Muensterkoetter M."/>
            <person name="Nagy L.G."/>
        </authorList>
    </citation>
    <scope>NUCLEOTIDE SEQUENCE [LARGE SCALE GENOMIC DNA]</scope>
    <source>
        <strain evidence="2">28-4</strain>
    </source>
</reference>
<dbReference type="AlphaFoldDB" id="A0A2H3BF48"/>
<dbReference type="EMBL" id="KZ293429">
    <property type="protein sequence ID" value="PBK69469.1"/>
    <property type="molecule type" value="Genomic_DNA"/>
</dbReference>
<proteinExistence type="predicted"/>
<keyword evidence="2" id="KW-1185">Reference proteome</keyword>
<gene>
    <name evidence="1" type="ORF">ARMSODRAFT_164580</name>
</gene>
<sequence length="201" mass="22993">MVITVQQHRVHRHVFSSSRPFIPSILLLLTMAQIPYFPVPTEIAHEYALLTGCMTLVEPPKLDVSKIRLREHPAPAIYPDFPTSLLPDEVSNYPNLPSSVAVKGEVEYLFCWRKLLKKSDMHMEIDGPVVPLSFLMDEYWRGDDIYVHERHFIFSVSENSKYGTLIHIDYAKDSDEGGMRAVDLLKKLVCEHPNCCIGARL</sequence>